<dbReference type="AlphaFoldDB" id="X1APF8"/>
<dbReference type="PANTHER" id="PTHR37029:SF1">
    <property type="entry name" value="SSR1768 PROTEIN"/>
    <property type="match status" value="1"/>
</dbReference>
<dbReference type="PANTHER" id="PTHR37029">
    <property type="entry name" value="SSR1768 PROTEIN"/>
    <property type="match status" value="1"/>
</dbReference>
<comment type="caution">
    <text evidence="1">The sequence shown here is derived from an EMBL/GenBank/DDBJ whole genome shotgun (WGS) entry which is preliminary data.</text>
</comment>
<proteinExistence type="predicted"/>
<sequence length="62" mass="6998">MKIQYDTEVDVIQIVLSSEPVEESGEEEAGIIFDYDKKGNIVGIEILNASKRIENPRAFDIQ</sequence>
<dbReference type="InterPro" id="IPR019270">
    <property type="entry name" value="DUF2283"/>
</dbReference>
<reference evidence="1" key="1">
    <citation type="journal article" date="2014" name="Front. Microbiol.">
        <title>High frequency of phylogenetically diverse reductive dehalogenase-homologous genes in deep subseafloor sedimentary metagenomes.</title>
        <authorList>
            <person name="Kawai M."/>
            <person name="Futagami T."/>
            <person name="Toyoda A."/>
            <person name="Takaki Y."/>
            <person name="Nishi S."/>
            <person name="Hori S."/>
            <person name="Arai W."/>
            <person name="Tsubouchi T."/>
            <person name="Morono Y."/>
            <person name="Uchiyama I."/>
            <person name="Ito T."/>
            <person name="Fujiyama A."/>
            <person name="Inagaki F."/>
            <person name="Takami H."/>
        </authorList>
    </citation>
    <scope>NUCLEOTIDE SEQUENCE</scope>
    <source>
        <strain evidence="1">Expedition CK06-06</strain>
    </source>
</reference>
<evidence type="ECO:0000313" key="1">
    <source>
        <dbReference type="EMBL" id="GAG84655.1"/>
    </source>
</evidence>
<accession>X1APF8</accession>
<name>X1APF8_9ZZZZ</name>
<protein>
    <recommendedName>
        <fullName evidence="2">DUF2283 domain-containing protein</fullName>
    </recommendedName>
</protein>
<dbReference type="Pfam" id="PF10049">
    <property type="entry name" value="DUF2283"/>
    <property type="match status" value="1"/>
</dbReference>
<evidence type="ECO:0008006" key="2">
    <source>
        <dbReference type="Google" id="ProtNLM"/>
    </source>
</evidence>
<dbReference type="EMBL" id="BART01015452">
    <property type="protein sequence ID" value="GAG84655.1"/>
    <property type="molecule type" value="Genomic_DNA"/>
</dbReference>
<organism evidence="1">
    <name type="scientific">marine sediment metagenome</name>
    <dbReference type="NCBI Taxonomy" id="412755"/>
    <lineage>
        <taxon>unclassified sequences</taxon>
        <taxon>metagenomes</taxon>
        <taxon>ecological metagenomes</taxon>
    </lineage>
</organism>
<gene>
    <name evidence="1" type="ORF">S01H4_30000</name>
</gene>